<protein>
    <submittedName>
        <fullName evidence="1">Uncharacterized protein</fullName>
    </submittedName>
</protein>
<sequence>SFSGRVPVPDARFDFLCHHYEPLSKQPAFLNVNE</sequence>
<dbReference type="Proteomes" id="UP000676336">
    <property type="component" value="Unassembled WGS sequence"/>
</dbReference>
<evidence type="ECO:0000313" key="1">
    <source>
        <dbReference type="EMBL" id="CAF5025004.1"/>
    </source>
</evidence>
<name>A0A8S3DS71_9BILA</name>
<gene>
    <name evidence="1" type="ORF">SMN809_LOCUS57819</name>
</gene>
<dbReference type="EMBL" id="CAJOBI010213966">
    <property type="protein sequence ID" value="CAF5025004.1"/>
    <property type="molecule type" value="Genomic_DNA"/>
</dbReference>
<reference evidence="1" key="1">
    <citation type="submission" date="2021-02" db="EMBL/GenBank/DDBJ databases">
        <authorList>
            <person name="Nowell W R."/>
        </authorList>
    </citation>
    <scope>NUCLEOTIDE SEQUENCE</scope>
</reference>
<evidence type="ECO:0000313" key="2">
    <source>
        <dbReference type="Proteomes" id="UP000676336"/>
    </source>
</evidence>
<comment type="caution">
    <text evidence="1">The sequence shown here is derived from an EMBL/GenBank/DDBJ whole genome shotgun (WGS) entry which is preliminary data.</text>
</comment>
<accession>A0A8S3DS71</accession>
<organism evidence="1 2">
    <name type="scientific">Rotaria magnacalcarata</name>
    <dbReference type="NCBI Taxonomy" id="392030"/>
    <lineage>
        <taxon>Eukaryota</taxon>
        <taxon>Metazoa</taxon>
        <taxon>Spiralia</taxon>
        <taxon>Gnathifera</taxon>
        <taxon>Rotifera</taxon>
        <taxon>Eurotatoria</taxon>
        <taxon>Bdelloidea</taxon>
        <taxon>Philodinida</taxon>
        <taxon>Philodinidae</taxon>
        <taxon>Rotaria</taxon>
    </lineage>
</organism>
<proteinExistence type="predicted"/>
<feature type="non-terminal residue" evidence="1">
    <location>
        <position position="1"/>
    </location>
</feature>
<dbReference type="AlphaFoldDB" id="A0A8S3DS71"/>